<feature type="compositionally biased region" description="Low complexity" evidence="1">
    <location>
        <begin position="238"/>
        <end position="259"/>
    </location>
</feature>
<feature type="compositionally biased region" description="Polar residues" evidence="1">
    <location>
        <begin position="173"/>
        <end position="184"/>
    </location>
</feature>
<dbReference type="PANTHER" id="PTHR21608">
    <property type="entry name" value="KINESIN-LIKE PROTEIN CG14535"/>
    <property type="match status" value="1"/>
</dbReference>
<dbReference type="GO" id="GO:0007018">
    <property type="term" value="P:microtubule-based movement"/>
    <property type="evidence" value="ECO:0007669"/>
    <property type="project" value="InterPro"/>
</dbReference>
<evidence type="ECO:0000313" key="2">
    <source>
        <dbReference type="EMBL" id="KFM72052.1"/>
    </source>
</evidence>
<dbReference type="EMBL" id="KK118036">
    <property type="protein sequence ID" value="KFM72052.1"/>
    <property type="molecule type" value="Genomic_DNA"/>
</dbReference>
<feature type="region of interest" description="Disordered" evidence="1">
    <location>
        <begin position="168"/>
        <end position="259"/>
    </location>
</feature>
<proteinExistence type="predicted"/>
<evidence type="ECO:0000313" key="3">
    <source>
        <dbReference type="Proteomes" id="UP000054359"/>
    </source>
</evidence>
<evidence type="ECO:0000256" key="1">
    <source>
        <dbReference type="SAM" id="MobiDB-lite"/>
    </source>
</evidence>
<reference evidence="2 3" key="1">
    <citation type="submission" date="2013-11" db="EMBL/GenBank/DDBJ databases">
        <title>Genome sequencing of Stegodyphus mimosarum.</title>
        <authorList>
            <person name="Bechsgaard J."/>
        </authorList>
    </citation>
    <scope>NUCLEOTIDE SEQUENCE [LARGE SCALE GENOMIC DNA]</scope>
</reference>
<feature type="compositionally biased region" description="Basic residues" evidence="1">
    <location>
        <begin position="1"/>
        <end position="12"/>
    </location>
</feature>
<dbReference type="PANTHER" id="PTHR21608:SF7">
    <property type="entry name" value="KINESIN-LIKE PROTEIN CG14535"/>
    <property type="match status" value="1"/>
</dbReference>
<feature type="non-terminal residue" evidence="2">
    <location>
        <position position="295"/>
    </location>
</feature>
<dbReference type="STRING" id="407821.A0A087U3W3"/>
<gene>
    <name evidence="2" type="ORF">X975_06195</name>
</gene>
<feature type="compositionally biased region" description="Basic residues" evidence="1">
    <location>
        <begin position="213"/>
        <end position="231"/>
    </location>
</feature>
<dbReference type="GO" id="GO:0003777">
    <property type="term" value="F:microtubule motor activity"/>
    <property type="evidence" value="ECO:0007669"/>
    <property type="project" value="InterPro"/>
</dbReference>
<feature type="region of interest" description="Disordered" evidence="1">
    <location>
        <begin position="1"/>
        <end position="36"/>
    </location>
</feature>
<keyword evidence="3" id="KW-1185">Reference proteome</keyword>
<dbReference type="InterPro" id="IPR027640">
    <property type="entry name" value="Kinesin-like_fam"/>
</dbReference>
<protein>
    <submittedName>
        <fullName evidence="2">Kinesin-like protein KIF26B</fullName>
    </submittedName>
</protein>
<dbReference type="AlphaFoldDB" id="A0A087U3W3"/>
<dbReference type="Proteomes" id="UP000054359">
    <property type="component" value="Unassembled WGS sequence"/>
</dbReference>
<sequence>MLVKQHQRKKGSPKLSPRGILGAYRNSQNKQSKPHVQCPYTSAANNSSETAVCVSPSISCTPTHVSTSHILTETPAQVHSQKSHILIRSTSTPASPFGNNVSPPRTDAVLSAESYSYLSAPTPTVTTVTTTNMLSKKEAKWAARQSSSGHGSDSSVISADIKETKELLGKLSKTPQFSGTSSGYESMPRDSEGTPLSSSSQESGSEVGAKKESRGRKGTRKKSQGSSKRSRSVPARPPVTSSPTWQQQQQPTPTAVTRQQLRGRLVRDLHDPTLWKSEEDVCCTSLLCCRLLDFY</sequence>
<name>A0A087U3W3_STEMI</name>
<feature type="compositionally biased region" description="Low complexity" evidence="1">
    <location>
        <begin position="193"/>
        <end position="207"/>
    </location>
</feature>
<accession>A0A087U3W3</accession>
<organism evidence="2 3">
    <name type="scientific">Stegodyphus mimosarum</name>
    <name type="common">African social velvet spider</name>
    <dbReference type="NCBI Taxonomy" id="407821"/>
    <lineage>
        <taxon>Eukaryota</taxon>
        <taxon>Metazoa</taxon>
        <taxon>Ecdysozoa</taxon>
        <taxon>Arthropoda</taxon>
        <taxon>Chelicerata</taxon>
        <taxon>Arachnida</taxon>
        <taxon>Araneae</taxon>
        <taxon>Araneomorphae</taxon>
        <taxon>Entelegynae</taxon>
        <taxon>Eresoidea</taxon>
        <taxon>Eresidae</taxon>
        <taxon>Stegodyphus</taxon>
    </lineage>
</organism>